<keyword evidence="3" id="KW-1185">Reference proteome</keyword>
<dbReference type="AlphaFoldDB" id="A0A1H4ET17"/>
<evidence type="ECO:0000313" key="2">
    <source>
        <dbReference type="EMBL" id="SEA87768.1"/>
    </source>
</evidence>
<reference evidence="3" key="1">
    <citation type="submission" date="2016-10" db="EMBL/GenBank/DDBJ databases">
        <authorList>
            <person name="Varghese N."/>
            <person name="Submissions S."/>
        </authorList>
    </citation>
    <scope>NUCLEOTIDE SEQUENCE [LARGE SCALE GENOMIC DNA]</scope>
    <source>
        <strain evidence="3">DSM 23920</strain>
    </source>
</reference>
<gene>
    <name evidence="2" type="ORF">SAMN05660909_03900</name>
</gene>
<feature type="domain" description="Polymerase nucleotidyl transferase" evidence="1">
    <location>
        <begin position="17"/>
        <end position="72"/>
    </location>
</feature>
<sequence length="289" mass="32821">MALTQLSNDQHQLLDGITNELKNIEGVKAVVLGGSFAMGMATETSDLDIGIYYSEQNPFDIESIKLIAEKIADKEQPVVTAFYEWGPWVNGGAWIKTKYGKVDFLYKNIDQISRTIEKAKEGIWENDFEQQPPYGFSSLIFLAETNNCIPVYDPDNLIKKLKERVIEYPPKLKQSVVQQSLWSADFTIWQAESFAAKDDTYNTVGCLTRAVKNIVMALFAINERYPMGDKRAINILEQSTTKPEDFSQRINKILCCIEGGLTDNVVLLKKLFEEVVGLAEGRYKPYYRL</sequence>
<proteinExistence type="predicted"/>
<dbReference type="STRING" id="408074.SAMN05660909_03900"/>
<dbReference type="SUPFAM" id="SSF81301">
    <property type="entry name" value="Nucleotidyltransferase"/>
    <property type="match status" value="1"/>
</dbReference>
<dbReference type="GO" id="GO:0016779">
    <property type="term" value="F:nucleotidyltransferase activity"/>
    <property type="evidence" value="ECO:0007669"/>
    <property type="project" value="InterPro"/>
</dbReference>
<dbReference type="InterPro" id="IPR043519">
    <property type="entry name" value="NT_sf"/>
</dbReference>
<evidence type="ECO:0000313" key="3">
    <source>
        <dbReference type="Proteomes" id="UP000199656"/>
    </source>
</evidence>
<accession>A0A1H4ET17</accession>
<name>A0A1H4ET17_9BACT</name>
<dbReference type="CDD" id="cd05403">
    <property type="entry name" value="NT_KNTase_like"/>
    <property type="match status" value="1"/>
</dbReference>
<protein>
    <submittedName>
        <fullName evidence="2">Nucleotidyltransferase domain-containing protein</fullName>
    </submittedName>
</protein>
<keyword evidence="2" id="KW-0808">Transferase</keyword>
<evidence type="ECO:0000259" key="1">
    <source>
        <dbReference type="Pfam" id="PF01909"/>
    </source>
</evidence>
<dbReference type="InterPro" id="IPR002934">
    <property type="entry name" value="Polymerase_NTP_transf_dom"/>
</dbReference>
<dbReference type="Pfam" id="PF01909">
    <property type="entry name" value="NTP_transf_2"/>
    <property type="match status" value="1"/>
</dbReference>
<dbReference type="Proteomes" id="UP000199656">
    <property type="component" value="Unassembled WGS sequence"/>
</dbReference>
<dbReference type="EMBL" id="FNRL01000020">
    <property type="protein sequence ID" value="SEA87768.1"/>
    <property type="molecule type" value="Genomic_DNA"/>
</dbReference>
<dbReference type="RefSeq" id="WP_089763604.1">
    <property type="nucleotide sequence ID" value="NZ_BKAT01000033.1"/>
</dbReference>
<dbReference type="Gene3D" id="3.30.460.10">
    <property type="entry name" value="Beta Polymerase, domain 2"/>
    <property type="match status" value="1"/>
</dbReference>
<organism evidence="2 3">
    <name type="scientific">Chitinophaga terrae</name>
    <name type="common">ex Kim and Jung 2007</name>
    <dbReference type="NCBI Taxonomy" id="408074"/>
    <lineage>
        <taxon>Bacteria</taxon>
        <taxon>Pseudomonadati</taxon>
        <taxon>Bacteroidota</taxon>
        <taxon>Chitinophagia</taxon>
        <taxon>Chitinophagales</taxon>
        <taxon>Chitinophagaceae</taxon>
        <taxon>Chitinophaga</taxon>
    </lineage>
</organism>
<dbReference type="OrthoDB" id="5176171at2"/>